<evidence type="ECO:0000313" key="2">
    <source>
        <dbReference type="EMBL" id="AAF83239.1"/>
    </source>
</evidence>
<organism evidence="2 3">
    <name type="scientific">Xylella fastidiosa (strain 9a5c)</name>
    <dbReference type="NCBI Taxonomy" id="160492"/>
    <lineage>
        <taxon>Bacteria</taxon>
        <taxon>Pseudomonadati</taxon>
        <taxon>Pseudomonadota</taxon>
        <taxon>Gammaproteobacteria</taxon>
        <taxon>Lysobacterales</taxon>
        <taxon>Lysobacteraceae</taxon>
        <taxon>Xylella</taxon>
    </lineage>
</organism>
<proteinExistence type="predicted"/>
<feature type="region of interest" description="Disordered" evidence="1">
    <location>
        <begin position="1"/>
        <end position="63"/>
    </location>
</feature>
<dbReference type="HOGENOM" id="CLU_2884959_0_0_6"/>
<dbReference type="KEGG" id="xfa:XF_0429"/>
<dbReference type="RefSeq" id="WP_010892959.1">
    <property type="nucleotide sequence ID" value="NC_002488.3"/>
</dbReference>
<dbReference type="PIR" id="F82806">
    <property type="entry name" value="F82806"/>
</dbReference>
<dbReference type="Proteomes" id="UP000000812">
    <property type="component" value="Chromosome"/>
</dbReference>
<evidence type="ECO:0000313" key="3">
    <source>
        <dbReference type="Proteomes" id="UP000000812"/>
    </source>
</evidence>
<name>Q9PG73_XYLFA</name>
<feature type="compositionally biased region" description="Polar residues" evidence="1">
    <location>
        <begin position="13"/>
        <end position="50"/>
    </location>
</feature>
<accession>Q9PG73</accession>
<gene>
    <name evidence="2" type="ordered locus">XF_0429</name>
</gene>
<dbReference type="AlphaFoldDB" id="Q9PG73"/>
<dbReference type="EMBL" id="AE003849">
    <property type="protein sequence ID" value="AAF83239.1"/>
    <property type="molecule type" value="Genomic_DNA"/>
</dbReference>
<evidence type="ECO:0000256" key="1">
    <source>
        <dbReference type="SAM" id="MobiDB-lite"/>
    </source>
</evidence>
<sequence length="63" mass="6955">MKHPTTVLHPYATTPNPFDTTNIPINQEKQLPNRTPSPHRSNPTTNNDALSKTIAHCPTSHTA</sequence>
<reference evidence="2 3" key="1">
    <citation type="journal article" date="2000" name="Nature">
        <title>The genome sequence of the plant pathogen Xylella fastidiosa.</title>
        <authorList>
            <person name="Simpson A.J."/>
            <person name="Reinach F.C."/>
            <person name="Arruda P."/>
            <person name="Abreu F.A."/>
            <person name="Acencio M."/>
            <person name="Alvarenga R."/>
            <person name="Alves L.M."/>
            <person name="Araya J.E."/>
            <person name="Baia G.S."/>
            <person name="Baptista C.S."/>
            <person name="Barros M.H."/>
            <person name="Bonaccorsi E.D."/>
            <person name="Bordin S."/>
            <person name="Bove J.M."/>
            <person name="Briones M.R."/>
            <person name="Bueno M.R."/>
            <person name="Camargo A.A."/>
            <person name="Camargo L.E."/>
            <person name="Carraro D.M."/>
            <person name="Carrer H."/>
            <person name="Colauto N.B."/>
            <person name="Colombo C."/>
            <person name="Costa F.F."/>
            <person name="Costa M.C."/>
            <person name="Costa-Neto C.M."/>
            <person name="Coutinho L.L."/>
            <person name="Cristofani M."/>
            <person name="Dias-Neto E."/>
            <person name="Docena C."/>
            <person name="El-Dorry H."/>
            <person name="Facincani A.P."/>
            <person name="Ferreira A.J."/>
            <person name="Ferreira V.C."/>
            <person name="Ferro J.A."/>
            <person name="Fraga J.S."/>
            <person name="Franca S.C."/>
            <person name="Franco M.C."/>
            <person name="Frohme M."/>
            <person name="Furlan L.R."/>
            <person name="Garnier M."/>
            <person name="Goldman G.H."/>
            <person name="Goldman M.H."/>
            <person name="Gomes S.L."/>
            <person name="Gruber A."/>
            <person name="Ho P.L."/>
            <person name="Hoheisel J.D."/>
            <person name="Junqueira M.L."/>
            <person name="Kemper E.L."/>
            <person name="Kitajima J.P."/>
            <person name="Krieger J.E."/>
            <person name="Kuramae E.E."/>
            <person name="Laigret F."/>
            <person name="Lambais M.R."/>
            <person name="Leite L.C."/>
            <person name="Lemos E.G."/>
            <person name="Lemos M.V."/>
            <person name="Lopes S.A."/>
            <person name="Lopes C.R."/>
            <person name="Machado J.A."/>
            <person name="Machado M.A."/>
            <person name="Madeira A.M."/>
            <person name="Madeira H.M."/>
            <person name="Marino C.L."/>
            <person name="Marques M.V."/>
            <person name="Martins E.A."/>
            <person name="Martins E.M."/>
            <person name="Matsukuma A.Y."/>
            <person name="Menck C.F."/>
            <person name="Miracca E.C."/>
            <person name="Miyaki C.Y."/>
            <person name="Monteriro-Vitorello C.B."/>
            <person name="Moon D.H."/>
            <person name="Nagai M.A."/>
            <person name="Nascimento A.L."/>
            <person name="Netto L.E."/>
            <person name="Nhani A.Jr."/>
            <person name="Nobrega F.G."/>
            <person name="Nunes L.R."/>
            <person name="Oliveira M.A."/>
            <person name="de Oliveira M.C."/>
            <person name="de Oliveira R.C."/>
            <person name="Palmieri D.A."/>
            <person name="Paris A."/>
            <person name="Peixoto B.R."/>
            <person name="Pereira G.A."/>
            <person name="Pereira H.A.Jr."/>
            <person name="Pesquero J.B."/>
            <person name="Quaggio R.B."/>
            <person name="Roberto P.G."/>
            <person name="Rodrigues V."/>
            <person name="de M Rosa A.J."/>
            <person name="de Rosa V.E.Jr."/>
            <person name="de Sa R.G."/>
            <person name="Santelli R.V."/>
            <person name="Sawasaki H.E."/>
            <person name="da Silva A.C."/>
            <person name="da Silva A.M."/>
            <person name="da Silva F.R."/>
            <person name="da Silva W.A.Jr."/>
            <person name="da Silveira J.F."/>
            <person name="Silvestri M.L."/>
            <person name="Siqueira W.J."/>
            <person name="de Souza A.A."/>
            <person name="de Souza A.P."/>
            <person name="Terenzi M.F."/>
            <person name="Truffi D."/>
            <person name="Tsai S.M."/>
            <person name="Tsuhako M.H."/>
            <person name="Vallada H."/>
            <person name="Van Sluys M.A."/>
            <person name="Verjovski-Almeida S."/>
            <person name="Vettore A.L."/>
            <person name="Zago M.A."/>
            <person name="Zatz M."/>
            <person name="Meidanis J."/>
            <person name="Setubal J.C."/>
        </authorList>
    </citation>
    <scope>NUCLEOTIDE SEQUENCE [LARGE SCALE GENOMIC DNA]</scope>
    <source>
        <strain evidence="2 3">9a5c</strain>
    </source>
</reference>
<protein>
    <submittedName>
        <fullName evidence="2">Uncharacterized protein</fullName>
    </submittedName>
</protein>
<dbReference type="STRING" id="160492.XF_0429"/>